<dbReference type="CDD" id="cd02961">
    <property type="entry name" value="PDI_a_family"/>
    <property type="match status" value="2"/>
</dbReference>
<dbReference type="PROSITE" id="PS51352">
    <property type="entry name" value="THIOREDOXIN_2"/>
    <property type="match status" value="1"/>
</dbReference>
<organism evidence="5 6">
    <name type="scientific">Euroglyphus maynei</name>
    <name type="common">Mayne's house dust mite</name>
    <dbReference type="NCBI Taxonomy" id="6958"/>
    <lineage>
        <taxon>Eukaryota</taxon>
        <taxon>Metazoa</taxon>
        <taxon>Ecdysozoa</taxon>
        <taxon>Arthropoda</taxon>
        <taxon>Chelicerata</taxon>
        <taxon>Arachnida</taxon>
        <taxon>Acari</taxon>
        <taxon>Acariformes</taxon>
        <taxon>Sarcoptiformes</taxon>
        <taxon>Astigmata</taxon>
        <taxon>Psoroptidia</taxon>
        <taxon>Analgoidea</taxon>
        <taxon>Pyroglyphidae</taxon>
        <taxon>Pyroglyphinae</taxon>
        <taxon>Euroglyphus</taxon>
    </lineage>
</organism>
<dbReference type="Gene3D" id="3.40.30.10">
    <property type="entry name" value="Glutaredoxin"/>
    <property type="match status" value="3"/>
</dbReference>
<gene>
    <name evidence="5" type="ORF">BLA29_004803</name>
</gene>
<dbReference type="GO" id="GO:0003756">
    <property type="term" value="F:protein disulfide isomerase activity"/>
    <property type="evidence" value="ECO:0007669"/>
    <property type="project" value="TreeGrafter"/>
</dbReference>
<evidence type="ECO:0000259" key="4">
    <source>
        <dbReference type="PROSITE" id="PS51352"/>
    </source>
</evidence>
<evidence type="ECO:0000256" key="3">
    <source>
        <dbReference type="SAM" id="MobiDB-lite"/>
    </source>
</evidence>
<feature type="domain" description="Thioredoxin" evidence="4">
    <location>
        <begin position="132"/>
        <end position="257"/>
    </location>
</feature>
<reference evidence="5 6" key="1">
    <citation type="submission" date="2017-03" db="EMBL/GenBank/DDBJ databases">
        <title>Genome Survey of Euroglyphus maynei.</title>
        <authorList>
            <person name="Arlian L.G."/>
            <person name="Morgan M.S."/>
            <person name="Rider S.D."/>
        </authorList>
    </citation>
    <scope>NUCLEOTIDE SEQUENCE [LARGE SCALE GENOMIC DNA]</scope>
    <source>
        <strain evidence="5">Arlian Lab</strain>
        <tissue evidence="5">Whole body</tissue>
    </source>
</reference>
<dbReference type="InterPro" id="IPR051063">
    <property type="entry name" value="PDI"/>
</dbReference>
<dbReference type="PANTHER" id="PTHR45672:SF3">
    <property type="entry name" value="THIOREDOXIN DOMAIN-CONTAINING PROTEIN 5"/>
    <property type="match status" value="1"/>
</dbReference>
<dbReference type="Proteomes" id="UP000194236">
    <property type="component" value="Unassembled WGS sequence"/>
</dbReference>
<comment type="caution">
    <text evidence="5">The sequence shown here is derived from an EMBL/GenBank/DDBJ whole genome shotgun (WGS) entry which is preliminary data.</text>
</comment>
<proteinExistence type="inferred from homology"/>
<feature type="region of interest" description="Disordered" evidence="3">
    <location>
        <begin position="117"/>
        <end position="138"/>
    </location>
</feature>
<evidence type="ECO:0000256" key="1">
    <source>
        <dbReference type="ARBA" id="ARBA00006347"/>
    </source>
</evidence>
<dbReference type="OrthoDB" id="71336at2759"/>
<dbReference type="PANTHER" id="PTHR45672">
    <property type="entry name" value="PROTEIN DISULFIDE-ISOMERASE C17H9.14C-RELATED"/>
    <property type="match status" value="1"/>
</dbReference>
<keyword evidence="2" id="KW-0732">Signal</keyword>
<dbReference type="GO" id="GO:0005783">
    <property type="term" value="C:endoplasmic reticulum"/>
    <property type="evidence" value="ECO:0007669"/>
    <property type="project" value="TreeGrafter"/>
</dbReference>
<dbReference type="GO" id="GO:0006457">
    <property type="term" value="P:protein folding"/>
    <property type="evidence" value="ECO:0007669"/>
    <property type="project" value="TreeGrafter"/>
</dbReference>
<evidence type="ECO:0000313" key="6">
    <source>
        <dbReference type="Proteomes" id="UP000194236"/>
    </source>
</evidence>
<protein>
    <submittedName>
        <fullName evidence="5">Protein disulfide-isomerase-like protein</fullName>
    </submittedName>
</protein>
<feature type="non-terminal residue" evidence="5">
    <location>
        <position position="364"/>
    </location>
</feature>
<feature type="compositionally biased region" description="Basic and acidic residues" evidence="3">
    <location>
        <begin position="121"/>
        <end position="130"/>
    </location>
</feature>
<keyword evidence="6" id="KW-1185">Reference proteome</keyword>
<dbReference type="AlphaFoldDB" id="A0A1Y3AZ62"/>
<comment type="similarity">
    <text evidence="1">Belongs to the protein disulfide isomerase family.</text>
</comment>
<evidence type="ECO:0000313" key="5">
    <source>
        <dbReference type="EMBL" id="OTF72696.1"/>
    </source>
</evidence>
<dbReference type="InterPro" id="IPR013766">
    <property type="entry name" value="Thioredoxin_domain"/>
</dbReference>
<keyword evidence="5" id="KW-0413">Isomerase</keyword>
<dbReference type="EMBL" id="MUJZ01055036">
    <property type="protein sequence ID" value="OTF72696.1"/>
    <property type="molecule type" value="Genomic_DNA"/>
</dbReference>
<dbReference type="SUPFAM" id="SSF52833">
    <property type="entry name" value="Thioredoxin-like"/>
    <property type="match status" value="3"/>
</dbReference>
<accession>A0A1Y3AZ62</accession>
<evidence type="ECO:0000256" key="2">
    <source>
        <dbReference type="ARBA" id="ARBA00022729"/>
    </source>
</evidence>
<name>A0A1Y3AZ62_EURMA</name>
<sequence>MNDFDDWSENQKYLFVLFYSSESSCKQCVQVLSDWKSFENRFGNVHLFNEVNIGHVDCSINRDLCSREDIQELPMAKLYVEINKITRIEMNYESKEYDRNSLDMFLLKQITRFGFQNSQKQQKEKQPPDESKDETDAAGGFTVMPLKAKNGLYELTDDDSALFLDQGQHFVNFYAPWCSHCQNLKPKWEMIAKSLENNEQVKISQVNCQENIYTCKMRFKIKEYPTLLWISNGKIVARYKGSHEIDHIKSFINSQLTDFELEKLLKKYSDADSGIEELEIDYRKKSSNVMLLNSDNFKMTIDSGWTFVHFTVPWSKHCRQMKSEWDKFSITVPNSLKVAKIDCSIQEKLCTMEKIDSYPTLLLY</sequence>
<dbReference type="InterPro" id="IPR036249">
    <property type="entry name" value="Thioredoxin-like_sf"/>
</dbReference>
<dbReference type="Pfam" id="PF00085">
    <property type="entry name" value="Thioredoxin"/>
    <property type="match status" value="2"/>
</dbReference>